<feature type="transmembrane region" description="Helical" evidence="8">
    <location>
        <begin position="146"/>
        <end position="167"/>
    </location>
</feature>
<dbReference type="InterPro" id="IPR001734">
    <property type="entry name" value="Na/solute_symporter"/>
</dbReference>
<feature type="transmembrane region" description="Helical" evidence="8">
    <location>
        <begin position="76"/>
        <end position="94"/>
    </location>
</feature>
<proteinExistence type="inferred from homology"/>
<feature type="transmembrane region" description="Helical" evidence="8">
    <location>
        <begin position="258"/>
        <end position="282"/>
    </location>
</feature>
<dbReference type="PROSITE" id="PS50283">
    <property type="entry name" value="NA_SOLUT_SYMP_3"/>
    <property type="match status" value="1"/>
</dbReference>
<feature type="transmembrane region" description="Helical" evidence="8">
    <location>
        <begin position="360"/>
        <end position="381"/>
    </location>
</feature>
<dbReference type="InterPro" id="IPR050277">
    <property type="entry name" value="Sodium:Solute_Symporter"/>
</dbReference>
<accession>A0A4S4AZE1</accession>
<dbReference type="Pfam" id="PF00474">
    <property type="entry name" value="SSF"/>
    <property type="match status" value="1"/>
</dbReference>
<comment type="subcellular location">
    <subcellularLocation>
        <location evidence="1">Membrane</location>
        <topology evidence="1">Multi-pass membrane protein</topology>
    </subcellularLocation>
</comment>
<sequence>MMLWLVVAYLVVSIGIGLWAATRVHNARDYIVAGRNLPMYIVLAMVFATWFGAETVLGISATFLDEGFRGLISDPLGASICLVLFGLIFARPLYRMNLLTLGDFFRVRYNRSTELVLSLCIVASYLGWVGAQVAALGLVFNVLSNGVVSMNEGMVIGASVVLIYTLFGGMWSVAITTFVQMIIIVLGLLYVTWLAGDMAGGFDRVISHAAAEGKFEWLPTMDPMDILAWTAALLTMALGSIPQQDVFQRVNSSRNERVAIWGTTLGGVGYFFFAAVPLFLAYSATLIDPDMVARLMEEDSQLILPTLILNYMPFTAQVVFFGALLSVIMSTASGTLLAPSVTFSENVLRGFFPTMTDRQLLWSTRATVVGFTGLVTLYATATESTIHAMVENAYRVTLAGAFVPLAAGLFWKRANNLGAALAVVFGLATWLLLEFTVPEGDVEPQLIGLVASAIGMVAGGYLGPQTHHRPHAGHHHAAAATHHVR</sequence>
<evidence type="ECO:0000256" key="1">
    <source>
        <dbReference type="ARBA" id="ARBA00004141"/>
    </source>
</evidence>
<dbReference type="RefSeq" id="WP_136383011.1">
    <property type="nucleotide sequence ID" value="NZ_SSOD01000001.1"/>
</dbReference>
<evidence type="ECO:0000256" key="6">
    <source>
        <dbReference type="ARBA" id="ARBA00023136"/>
    </source>
</evidence>
<keyword evidence="4 8" id="KW-0812">Transmembrane</keyword>
<feature type="transmembrane region" description="Helical" evidence="8">
    <location>
        <begin position="37"/>
        <end position="64"/>
    </location>
</feature>
<feature type="transmembrane region" description="Helical" evidence="8">
    <location>
        <begin position="393"/>
        <end position="410"/>
    </location>
</feature>
<evidence type="ECO:0000256" key="8">
    <source>
        <dbReference type="SAM" id="Phobius"/>
    </source>
</evidence>
<dbReference type="AlphaFoldDB" id="A0A4S4AZE1"/>
<evidence type="ECO:0000256" key="3">
    <source>
        <dbReference type="ARBA" id="ARBA00022448"/>
    </source>
</evidence>
<feature type="transmembrane region" description="Helical" evidence="8">
    <location>
        <begin position="6"/>
        <end position="25"/>
    </location>
</feature>
<evidence type="ECO:0000256" key="7">
    <source>
        <dbReference type="RuleBase" id="RU362091"/>
    </source>
</evidence>
<keyword evidence="6 8" id="KW-0472">Membrane</keyword>
<comment type="caution">
    <text evidence="9">The sequence shown here is derived from an EMBL/GenBank/DDBJ whole genome shotgun (WGS) entry which is preliminary data.</text>
</comment>
<protein>
    <submittedName>
        <fullName evidence="9">Sodium:solute symporter</fullName>
    </submittedName>
</protein>
<dbReference type="EMBL" id="SSOD01000001">
    <property type="protein sequence ID" value="THF65119.1"/>
    <property type="molecule type" value="Genomic_DNA"/>
</dbReference>
<evidence type="ECO:0000313" key="9">
    <source>
        <dbReference type="EMBL" id="THF65119.1"/>
    </source>
</evidence>
<organism evidence="9 10">
    <name type="scientific">Pseudothauera rhizosphaerae</name>
    <dbReference type="NCBI Taxonomy" id="2565932"/>
    <lineage>
        <taxon>Bacteria</taxon>
        <taxon>Pseudomonadati</taxon>
        <taxon>Pseudomonadota</taxon>
        <taxon>Betaproteobacteria</taxon>
        <taxon>Rhodocyclales</taxon>
        <taxon>Zoogloeaceae</taxon>
        <taxon>Pseudothauera</taxon>
    </lineage>
</organism>
<dbReference type="InterPro" id="IPR038377">
    <property type="entry name" value="Na/Glc_symporter_sf"/>
</dbReference>
<evidence type="ECO:0000256" key="5">
    <source>
        <dbReference type="ARBA" id="ARBA00022989"/>
    </source>
</evidence>
<dbReference type="GO" id="GO:0022857">
    <property type="term" value="F:transmembrane transporter activity"/>
    <property type="evidence" value="ECO:0007669"/>
    <property type="project" value="InterPro"/>
</dbReference>
<feature type="transmembrane region" description="Helical" evidence="8">
    <location>
        <begin position="314"/>
        <end position="339"/>
    </location>
</feature>
<feature type="transmembrane region" description="Helical" evidence="8">
    <location>
        <begin position="174"/>
        <end position="195"/>
    </location>
</feature>
<dbReference type="CDD" id="cd11474">
    <property type="entry name" value="SLC5sbd_CHT"/>
    <property type="match status" value="1"/>
</dbReference>
<evidence type="ECO:0000256" key="2">
    <source>
        <dbReference type="ARBA" id="ARBA00006434"/>
    </source>
</evidence>
<feature type="transmembrane region" description="Helical" evidence="8">
    <location>
        <begin position="445"/>
        <end position="463"/>
    </location>
</feature>
<dbReference type="PANTHER" id="PTHR48086">
    <property type="entry name" value="SODIUM/PROLINE SYMPORTER-RELATED"/>
    <property type="match status" value="1"/>
</dbReference>
<keyword evidence="3" id="KW-0813">Transport</keyword>
<dbReference type="Proteomes" id="UP000307956">
    <property type="component" value="Unassembled WGS sequence"/>
</dbReference>
<feature type="transmembrane region" description="Helical" evidence="8">
    <location>
        <begin position="115"/>
        <end position="140"/>
    </location>
</feature>
<evidence type="ECO:0000313" key="10">
    <source>
        <dbReference type="Proteomes" id="UP000307956"/>
    </source>
</evidence>
<dbReference type="Gene3D" id="1.20.1730.10">
    <property type="entry name" value="Sodium/glucose cotransporter"/>
    <property type="match status" value="1"/>
</dbReference>
<name>A0A4S4AZE1_9RHOO</name>
<comment type="similarity">
    <text evidence="2 7">Belongs to the sodium:solute symporter (SSF) (TC 2.A.21) family.</text>
</comment>
<gene>
    <name evidence="9" type="ORF">E6O51_00500</name>
</gene>
<keyword evidence="10" id="KW-1185">Reference proteome</keyword>
<reference evidence="9 10" key="1">
    <citation type="submission" date="2019-04" db="EMBL/GenBank/DDBJ databases">
        <title>Azoarcus rhizosphaerae sp. nov. isolated from rhizosphere of Ficus religiosa.</title>
        <authorList>
            <person name="Lin S.-Y."/>
            <person name="Hameed A."/>
            <person name="Hsu Y.-H."/>
            <person name="Young C.-C."/>
        </authorList>
    </citation>
    <scope>NUCLEOTIDE SEQUENCE [LARGE SCALE GENOMIC DNA]</scope>
    <source>
        <strain evidence="9 10">CC-YHH848</strain>
    </source>
</reference>
<dbReference type="OrthoDB" id="9789704at2"/>
<evidence type="ECO:0000256" key="4">
    <source>
        <dbReference type="ARBA" id="ARBA00022692"/>
    </source>
</evidence>
<dbReference type="PANTHER" id="PTHR48086:SF7">
    <property type="entry name" value="SODIUM-SOLUTE SYMPORTER-RELATED"/>
    <property type="match status" value="1"/>
</dbReference>
<feature type="transmembrane region" description="Helical" evidence="8">
    <location>
        <begin position="226"/>
        <end position="246"/>
    </location>
</feature>
<feature type="transmembrane region" description="Helical" evidence="8">
    <location>
        <begin position="417"/>
        <end position="433"/>
    </location>
</feature>
<dbReference type="GO" id="GO:0005886">
    <property type="term" value="C:plasma membrane"/>
    <property type="evidence" value="ECO:0007669"/>
    <property type="project" value="TreeGrafter"/>
</dbReference>
<keyword evidence="5 8" id="KW-1133">Transmembrane helix</keyword>